<proteinExistence type="predicted"/>
<dbReference type="InterPro" id="IPR052929">
    <property type="entry name" value="RNase_H-like_EbsB-rel"/>
</dbReference>
<feature type="domain" description="RNase H type-1" evidence="1">
    <location>
        <begin position="42"/>
        <end position="102"/>
    </location>
</feature>
<dbReference type="AlphaFoldDB" id="A0A2P5A7Z1"/>
<dbReference type="Pfam" id="PF13456">
    <property type="entry name" value="RVT_3"/>
    <property type="match status" value="1"/>
</dbReference>
<dbReference type="InterPro" id="IPR036397">
    <property type="entry name" value="RNaseH_sf"/>
</dbReference>
<evidence type="ECO:0000313" key="3">
    <source>
        <dbReference type="Proteomes" id="UP000237105"/>
    </source>
</evidence>
<name>A0A2P5A7Z1_PARAD</name>
<evidence type="ECO:0000259" key="1">
    <source>
        <dbReference type="Pfam" id="PF13456"/>
    </source>
</evidence>
<keyword evidence="3" id="KW-1185">Reference proteome</keyword>
<sequence>MQYDMKLVVLGSWGGYIKTPATRPVGSHEKWRCPPSGKLKLNVDASVNLTLGCTKVGAVVRNDAGLVIDMLSKFIPVFQSPQVAELMAMREALHWCKEKGFDIFTME</sequence>
<organism evidence="2 3">
    <name type="scientific">Parasponia andersonii</name>
    <name type="common">Sponia andersonii</name>
    <dbReference type="NCBI Taxonomy" id="3476"/>
    <lineage>
        <taxon>Eukaryota</taxon>
        <taxon>Viridiplantae</taxon>
        <taxon>Streptophyta</taxon>
        <taxon>Embryophyta</taxon>
        <taxon>Tracheophyta</taxon>
        <taxon>Spermatophyta</taxon>
        <taxon>Magnoliopsida</taxon>
        <taxon>eudicotyledons</taxon>
        <taxon>Gunneridae</taxon>
        <taxon>Pentapetalae</taxon>
        <taxon>rosids</taxon>
        <taxon>fabids</taxon>
        <taxon>Rosales</taxon>
        <taxon>Cannabaceae</taxon>
        <taxon>Parasponia</taxon>
    </lineage>
</organism>
<dbReference type="InterPro" id="IPR002156">
    <property type="entry name" value="RNaseH_domain"/>
</dbReference>
<dbReference type="GO" id="GO:0003676">
    <property type="term" value="F:nucleic acid binding"/>
    <property type="evidence" value="ECO:0007669"/>
    <property type="project" value="InterPro"/>
</dbReference>
<dbReference type="GO" id="GO:0004523">
    <property type="term" value="F:RNA-DNA hybrid ribonuclease activity"/>
    <property type="evidence" value="ECO:0007669"/>
    <property type="project" value="InterPro"/>
</dbReference>
<reference evidence="3" key="1">
    <citation type="submission" date="2016-06" db="EMBL/GenBank/DDBJ databases">
        <title>Parallel loss of symbiosis genes in relatives of nitrogen-fixing non-legume Parasponia.</title>
        <authorList>
            <person name="Van Velzen R."/>
            <person name="Holmer R."/>
            <person name="Bu F."/>
            <person name="Rutten L."/>
            <person name="Van Zeijl A."/>
            <person name="Liu W."/>
            <person name="Santuari L."/>
            <person name="Cao Q."/>
            <person name="Sharma T."/>
            <person name="Shen D."/>
            <person name="Roswanjaya Y."/>
            <person name="Wardhani T."/>
            <person name="Kalhor M.S."/>
            <person name="Jansen J."/>
            <person name="Van den Hoogen J."/>
            <person name="Gungor B."/>
            <person name="Hartog M."/>
            <person name="Hontelez J."/>
            <person name="Verver J."/>
            <person name="Yang W.-C."/>
            <person name="Schijlen E."/>
            <person name="Repin R."/>
            <person name="Schilthuizen M."/>
            <person name="Schranz E."/>
            <person name="Heidstra R."/>
            <person name="Miyata K."/>
            <person name="Fedorova E."/>
            <person name="Kohlen W."/>
            <person name="Bisseling T."/>
            <person name="Smit S."/>
            <person name="Geurts R."/>
        </authorList>
    </citation>
    <scope>NUCLEOTIDE SEQUENCE [LARGE SCALE GENOMIC DNA]</scope>
    <source>
        <strain evidence="3">cv. WU1-14</strain>
    </source>
</reference>
<evidence type="ECO:0000313" key="2">
    <source>
        <dbReference type="EMBL" id="PON32653.1"/>
    </source>
</evidence>
<dbReference type="PANTHER" id="PTHR47074:SF11">
    <property type="entry name" value="REVERSE TRANSCRIPTASE-LIKE PROTEIN"/>
    <property type="match status" value="1"/>
</dbReference>
<dbReference type="SUPFAM" id="SSF53098">
    <property type="entry name" value="Ribonuclease H-like"/>
    <property type="match status" value="1"/>
</dbReference>
<dbReference type="InterPro" id="IPR044730">
    <property type="entry name" value="RNase_H-like_dom_plant"/>
</dbReference>
<dbReference type="InterPro" id="IPR012337">
    <property type="entry name" value="RNaseH-like_sf"/>
</dbReference>
<dbReference type="Gene3D" id="3.30.420.10">
    <property type="entry name" value="Ribonuclease H-like superfamily/Ribonuclease H"/>
    <property type="match status" value="1"/>
</dbReference>
<dbReference type="Proteomes" id="UP000237105">
    <property type="component" value="Unassembled WGS sequence"/>
</dbReference>
<dbReference type="OrthoDB" id="1906820at2759"/>
<dbReference type="PANTHER" id="PTHR47074">
    <property type="entry name" value="BNAC02G40300D PROTEIN"/>
    <property type="match status" value="1"/>
</dbReference>
<dbReference type="EMBL" id="JXTB01000795">
    <property type="protein sequence ID" value="PON32653.1"/>
    <property type="molecule type" value="Genomic_DNA"/>
</dbReference>
<gene>
    <name evidence="2" type="ORF">PanWU01x14_359460</name>
</gene>
<comment type="caution">
    <text evidence="2">The sequence shown here is derived from an EMBL/GenBank/DDBJ whole genome shotgun (WGS) entry which is preliminary data.</text>
</comment>
<dbReference type="CDD" id="cd06222">
    <property type="entry name" value="RNase_H_like"/>
    <property type="match status" value="1"/>
</dbReference>
<protein>
    <submittedName>
        <fullName evidence="2">Ribonuclease H-like domain containing protein</fullName>
    </submittedName>
</protein>
<accession>A0A2P5A7Z1</accession>